<dbReference type="AlphaFoldDB" id="A0A1G9XN36"/>
<keyword evidence="1" id="KW-1133">Transmembrane helix</keyword>
<feature type="transmembrane region" description="Helical" evidence="1">
    <location>
        <begin position="73"/>
        <end position="91"/>
    </location>
</feature>
<evidence type="ECO:0000313" key="4">
    <source>
        <dbReference type="Proteomes" id="UP000199544"/>
    </source>
</evidence>
<proteinExistence type="predicted"/>
<reference evidence="4" key="1">
    <citation type="submission" date="2016-10" db="EMBL/GenBank/DDBJ databases">
        <authorList>
            <person name="Varghese N."/>
            <person name="Submissions S."/>
        </authorList>
    </citation>
    <scope>NUCLEOTIDE SEQUENCE [LARGE SCALE GENOMIC DNA]</scope>
    <source>
        <strain evidence="4">CGMCC 1.6854</strain>
    </source>
</reference>
<feature type="transmembrane region" description="Helical" evidence="1">
    <location>
        <begin position="40"/>
        <end position="61"/>
    </location>
</feature>
<dbReference type="EMBL" id="FNHW01000001">
    <property type="protein sequence ID" value="SDM98184.1"/>
    <property type="molecule type" value="Genomic_DNA"/>
</dbReference>
<dbReference type="OrthoDB" id="1683098at2"/>
<gene>
    <name evidence="3" type="ORF">SAMN04488137_2901</name>
</gene>
<sequence>MSKSFDRYASLLFFVIGAAFMIESQRITHTAYGSKVGPDVFPFLLGLILGLLSIKLFFETLKYENSTKEKGKLDYKSFGIIVAAAVLYVFLMEPVGYVISTFLFLLVGFQTLERRGILKSILVSLLFSAGVYVLFAVILKGTLPGWPVWLG</sequence>
<keyword evidence="1" id="KW-0812">Transmembrane</keyword>
<organism evidence="3 4">
    <name type="scientific">Fictibacillus solisalsi</name>
    <dbReference type="NCBI Taxonomy" id="459525"/>
    <lineage>
        <taxon>Bacteria</taxon>
        <taxon>Bacillati</taxon>
        <taxon>Bacillota</taxon>
        <taxon>Bacilli</taxon>
        <taxon>Bacillales</taxon>
        <taxon>Fictibacillaceae</taxon>
        <taxon>Fictibacillus</taxon>
    </lineage>
</organism>
<dbReference type="STRING" id="459525.SAMN04488137_2901"/>
<accession>A0A1G9XN36</accession>
<dbReference type="InterPro" id="IPR009936">
    <property type="entry name" value="DUF1468"/>
</dbReference>
<name>A0A1G9XN36_9BACL</name>
<keyword evidence="4" id="KW-1185">Reference proteome</keyword>
<feature type="domain" description="DUF1468" evidence="2">
    <location>
        <begin position="9"/>
        <end position="144"/>
    </location>
</feature>
<protein>
    <submittedName>
        <fullName evidence="3">Putative tricarboxylic transport membrane protein</fullName>
    </submittedName>
</protein>
<keyword evidence="1" id="KW-0472">Membrane</keyword>
<feature type="transmembrane region" description="Helical" evidence="1">
    <location>
        <begin position="120"/>
        <end position="139"/>
    </location>
</feature>
<dbReference type="RefSeq" id="WP_090235522.1">
    <property type="nucleotide sequence ID" value="NZ_FNHW01000001.1"/>
</dbReference>
<dbReference type="Proteomes" id="UP000199544">
    <property type="component" value="Unassembled WGS sequence"/>
</dbReference>
<evidence type="ECO:0000259" key="2">
    <source>
        <dbReference type="Pfam" id="PF07331"/>
    </source>
</evidence>
<evidence type="ECO:0000313" key="3">
    <source>
        <dbReference type="EMBL" id="SDM98184.1"/>
    </source>
</evidence>
<evidence type="ECO:0000256" key="1">
    <source>
        <dbReference type="SAM" id="Phobius"/>
    </source>
</evidence>
<dbReference type="Pfam" id="PF07331">
    <property type="entry name" value="TctB"/>
    <property type="match status" value="1"/>
</dbReference>